<evidence type="ECO:0000313" key="2">
    <source>
        <dbReference type="EMBL" id="PNT63470.1"/>
    </source>
</evidence>
<dbReference type="Proteomes" id="UP000008810">
    <property type="component" value="Chromosome 4"/>
</dbReference>
<feature type="region of interest" description="Disordered" evidence="1">
    <location>
        <begin position="1"/>
        <end position="65"/>
    </location>
</feature>
<reference evidence="2 3" key="1">
    <citation type="journal article" date="2010" name="Nature">
        <title>Genome sequencing and analysis of the model grass Brachypodium distachyon.</title>
        <authorList>
            <consortium name="International Brachypodium Initiative"/>
        </authorList>
    </citation>
    <scope>NUCLEOTIDE SEQUENCE [LARGE SCALE GENOMIC DNA]</scope>
    <source>
        <strain evidence="2 3">Bd21</strain>
    </source>
</reference>
<dbReference type="EnsemblPlants" id="PNT63470">
    <property type="protein sequence ID" value="PNT63470"/>
    <property type="gene ID" value="BRADI_4g16275v3"/>
</dbReference>
<organism evidence="2">
    <name type="scientific">Brachypodium distachyon</name>
    <name type="common">Purple false brome</name>
    <name type="synonym">Trachynia distachya</name>
    <dbReference type="NCBI Taxonomy" id="15368"/>
    <lineage>
        <taxon>Eukaryota</taxon>
        <taxon>Viridiplantae</taxon>
        <taxon>Streptophyta</taxon>
        <taxon>Embryophyta</taxon>
        <taxon>Tracheophyta</taxon>
        <taxon>Spermatophyta</taxon>
        <taxon>Magnoliopsida</taxon>
        <taxon>Liliopsida</taxon>
        <taxon>Poales</taxon>
        <taxon>Poaceae</taxon>
        <taxon>BOP clade</taxon>
        <taxon>Pooideae</taxon>
        <taxon>Stipodae</taxon>
        <taxon>Brachypodieae</taxon>
        <taxon>Brachypodium</taxon>
    </lineage>
</organism>
<accession>A0A2K2CN67</accession>
<dbReference type="EMBL" id="CM000883">
    <property type="protein sequence ID" value="PNT63470.1"/>
    <property type="molecule type" value="Genomic_DNA"/>
</dbReference>
<evidence type="ECO:0000256" key="1">
    <source>
        <dbReference type="SAM" id="MobiDB-lite"/>
    </source>
</evidence>
<gene>
    <name evidence="2" type="ORF">BRADI_4g16275v3</name>
</gene>
<evidence type="ECO:0000313" key="4">
    <source>
        <dbReference type="Proteomes" id="UP000008810"/>
    </source>
</evidence>
<feature type="compositionally biased region" description="Pro residues" evidence="1">
    <location>
        <begin position="1"/>
        <end position="10"/>
    </location>
</feature>
<feature type="region of interest" description="Disordered" evidence="1">
    <location>
        <begin position="136"/>
        <end position="158"/>
    </location>
</feature>
<dbReference type="AlphaFoldDB" id="A0A2K2CN67"/>
<evidence type="ECO:0000313" key="3">
    <source>
        <dbReference type="EnsemblPlants" id="PNT63470"/>
    </source>
</evidence>
<proteinExistence type="predicted"/>
<keyword evidence="4" id="KW-1185">Reference proteome</keyword>
<protein>
    <submittedName>
        <fullName evidence="2 3">Uncharacterized protein</fullName>
    </submittedName>
</protein>
<name>A0A2K2CN67_BRADI</name>
<reference evidence="2" key="2">
    <citation type="submission" date="2017-06" db="EMBL/GenBank/DDBJ databases">
        <title>WGS assembly of Brachypodium distachyon.</title>
        <authorList>
            <consortium name="The International Brachypodium Initiative"/>
            <person name="Lucas S."/>
            <person name="Harmon-Smith M."/>
            <person name="Lail K."/>
            <person name="Tice H."/>
            <person name="Grimwood J."/>
            <person name="Bruce D."/>
            <person name="Barry K."/>
            <person name="Shu S."/>
            <person name="Lindquist E."/>
            <person name="Wang M."/>
            <person name="Pitluck S."/>
            <person name="Vogel J.P."/>
            <person name="Garvin D.F."/>
            <person name="Mockler T.C."/>
            <person name="Schmutz J."/>
            <person name="Rokhsar D."/>
            <person name="Bevan M.W."/>
        </authorList>
    </citation>
    <scope>NUCLEOTIDE SEQUENCE</scope>
    <source>
        <strain evidence="2">Bd21</strain>
    </source>
</reference>
<dbReference type="InParanoid" id="A0A2K2CN67"/>
<dbReference type="Gramene" id="PNT63470">
    <property type="protein sequence ID" value="PNT63470"/>
    <property type="gene ID" value="BRADI_4g16275v3"/>
</dbReference>
<sequence length="280" mass="28959">MESPPSPVNPFRPGTDEGFGNDHSNSDEAFGGDGLGDQNFGGRRLLKEKEEGKGFGSEPTKRTIPADISGRRLNLCPAVSSAECPNISDLIRSLATPSRTSSIDQTTNLAGFRANSSMPRGCGGVVGFRGGGFLRDPRGRSSVGGPAGAGGSDPAEDLTGSGGHLLVRMMSTAGGGGTFRVGGRRWQLAVQRIGGGGPAEGFVYVGLRRVEDPGACWPASVLEGAGMPDYGRIAEPLCERLSESRACVEELVRRGEGGKSAHLIAGGLGVTTTMSLYMMS</sequence>
<reference evidence="3" key="3">
    <citation type="submission" date="2018-08" db="UniProtKB">
        <authorList>
            <consortium name="EnsemblPlants"/>
        </authorList>
    </citation>
    <scope>IDENTIFICATION</scope>
    <source>
        <strain evidence="3">cv. Bd21</strain>
    </source>
</reference>